<evidence type="ECO:0000256" key="5">
    <source>
        <dbReference type="RuleBase" id="RU003910"/>
    </source>
</evidence>
<evidence type="ECO:0000256" key="1">
    <source>
        <dbReference type="ARBA" id="ARBA00005589"/>
    </source>
</evidence>
<protein>
    <recommendedName>
        <fullName evidence="4">Small ribosomal subunit protein bS18</fullName>
    </recommendedName>
</protein>
<dbReference type="GO" id="GO:0006412">
    <property type="term" value="P:translation"/>
    <property type="evidence" value="ECO:0007669"/>
    <property type="project" value="UniProtKB-UniRule"/>
</dbReference>
<keyword evidence="4" id="KW-0699">rRNA-binding</keyword>
<keyword evidence="4" id="KW-0694">RNA-binding</keyword>
<comment type="similarity">
    <text evidence="1 4 5">Belongs to the bacterial ribosomal protein bS18 family.</text>
</comment>
<accession>A0A518BC04</accession>
<dbReference type="Proteomes" id="UP000317093">
    <property type="component" value="Chromosome"/>
</dbReference>
<keyword evidence="2 4" id="KW-0689">Ribosomal protein</keyword>
<dbReference type="HAMAP" id="MF_00270">
    <property type="entry name" value="Ribosomal_bS18"/>
    <property type="match status" value="1"/>
</dbReference>
<dbReference type="GO" id="GO:0003735">
    <property type="term" value="F:structural constituent of ribosome"/>
    <property type="evidence" value="ECO:0007669"/>
    <property type="project" value="InterPro"/>
</dbReference>
<dbReference type="OrthoDB" id="9812008at2"/>
<gene>
    <name evidence="4 7" type="primary">rpsR</name>
    <name evidence="7" type="ORF">Pan216_54050</name>
</gene>
<keyword evidence="8" id="KW-1185">Reference proteome</keyword>
<reference evidence="7 8" key="1">
    <citation type="submission" date="2019-02" db="EMBL/GenBank/DDBJ databases">
        <title>Deep-cultivation of Planctomycetes and their phenomic and genomic characterization uncovers novel biology.</title>
        <authorList>
            <person name="Wiegand S."/>
            <person name="Jogler M."/>
            <person name="Boedeker C."/>
            <person name="Pinto D."/>
            <person name="Vollmers J."/>
            <person name="Rivas-Marin E."/>
            <person name="Kohn T."/>
            <person name="Peeters S.H."/>
            <person name="Heuer A."/>
            <person name="Rast P."/>
            <person name="Oberbeckmann S."/>
            <person name="Bunk B."/>
            <person name="Jeske O."/>
            <person name="Meyerdierks A."/>
            <person name="Storesund J.E."/>
            <person name="Kallscheuer N."/>
            <person name="Luecker S."/>
            <person name="Lage O.M."/>
            <person name="Pohl T."/>
            <person name="Merkel B.J."/>
            <person name="Hornburger P."/>
            <person name="Mueller R.-W."/>
            <person name="Bruemmer F."/>
            <person name="Labrenz M."/>
            <person name="Spormann A.M."/>
            <person name="Op den Camp H."/>
            <person name="Overmann J."/>
            <person name="Amann R."/>
            <person name="Jetten M.S.M."/>
            <person name="Mascher T."/>
            <person name="Medema M.H."/>
            <person name="Devos D.P."/>
            <person name="Kaster A.-K."/>
            <person name="Ovreas L."/>
            <person name="Rohde M."/>
            <person name="Galperin M.Y."/>
            <person name="Jogler C."/>
        </authorList>
    </citation>
    <scope>NUCLEOTIDE SEQUENCE [LARGE SCALE GENOMIC DNA]</scope>
    <source>
        <strain evidence="7 8">Pan216</strain>
    </source>
</reference>
<keyword evidence="3 4" id="KW-0687">Ribonucleoprotein</keyword>
<evidence type="ECO:0000256" key="6">
    <source>
        <dbReference type="SAM" id="MobiDB-lite"/>
    </source>
</evidence>
<dbReference type="AlphaFoldDB" id="A0A518BC04"/>
<dbReference type="PANTHER" id="PTHR13479">
    <property type="entry name" value="30S RIBOSOMAL PROTEIN S18"/>
    <property type="match status" value="1"/>
</dbReference>
<dbReference type="Pfam" id="PF01084">
    <property type="entry name" value="Ribosomal_S18"/>
    <property type="match status" value="1"/>
</dbReference>
<dbReference type="GO" id="GO:0022627">
    <property type="term" value="C:cytosolic small ribosomal subunit"/>
    <property type="evidence" value="ECO:0007669"/>
    <property type="project" value="TreeGrafter"/>
</dbReference>
<evidence type="ECO:0000313" key="7">
    <source>
        <dbReference type="EMBL" id="QDU64515.1"/>
    </source>
</evidence>
<sequence length="91" mass="10197">MGGKKSLRRSVSAKKKSRSTSRNRCRFCGPEGCPRPAYVDYKDVELLKRMMSGHGKVLGRRRTGNCAAYQRAVSTAIKRARFMGLLPYVGE</sequence>
<proteinExistence type="inferred from homology"/>
<feature type="region of interest" description="Disordered" evidence="6">
    <location>
        <begin position="1"/>
        <end position="25"/>
    </location>
</feature>
<evidence type="ECO:0000256" key="3">
    <source>
        <dbReference type="ARBA" id="ARBA00023274"/>
    </source>
</evidence>
<dbReference type="GO" id="GO:0070181">
    <property type="term" value="F:small ribosomal subunit rRNA binding"/>
    <property type="evidence" value="ECO:0007669"/>
    <property type="project" value="TreeGrafter"/>
</dbReference>
<dbReference type="PANTHER" id="PTHR13479:SF40">
    <property type="entry name" value="SMALL RIBOSOMAL SUBUNIT PROTEIN BS18M"/>
    <property type="match status" value="1"/>
</dbReference>
<comment type="function">
    <text evidence="4">Binds as a heterodimer with protein bS6 to the central domain of the 16S rRNA, where it helps stabilize the platform of the 30S subunit.</text>
</comment>
<dbReference type="InterPro" id="IPR001648">
    <property type="entry name" value="Ribosomal_bS18"/>
</dbReference>
<dbReference type="NCBIfam" id="TIGR00165">
    <property type="entry name" value="S18"/>
    <property type="match status" value="1"/>
</dbReference>
<dbReference type="PRINTS" id="PR00974">
    <property type="entry name" value="RIBOSOMALS18"/>
</dbReference>
<dbReference type="RefSeq" id="WP_145262783.1">
    <property type="nucleotide sequence ID" value="NZ_CP036279.1"/>
</dbReference>
<evidence type="ECO:0000256" key="2">
    <source>
        <dbReference type="ARBA" id="ARBA00022980"/>
    </source>
</evidence>
<dbReference type="EMBL" id="CP036279">
    <property type="protein sequence ID" value="QDU64515.1"/>
    <property type="molecule type" value="Genomic_DNA"/>
</dbReference>
<evidence type="ECO:0000313" key="8">
    <source>
        <dbReference type="Proteomes" id="UP000317093"/>
    </source>
</evidence>
<comment type="subunit">
    <text evidence="4">Part of the 30S ribosomal subunit. Forms a tight heterodimer with protein bS6.</text>
</comment>
<dbReference type="KEGG" id="knv:Pan216_54050"/>
<dbReference type="Gene3D" id="4.10.640.10">
    <property type="entry name" value="Ribosomal protein S18"/>
    <property type="match status" value="1"/>
</dbReference>
<dbReference type="SUPFAM" id="SSF46911">
    <property type="entry name" value="Ribosomal protein S18"/>
    <property type="match status" value="1"/>
</dbReference>
<name>A0A518BC04_9BACT</name>
<evidence type="ECO:0000256" key="4">
    <source>
        <dbReference type="HAMAP-Rule" id="MF_00270"/>
    </source>
</evidence>
<dbReference type="InterPro" id="IPR036870">
    <property type="entry name" value="Ribosomal_bS18_sf"/>
</dbReference>
<organism evidence="7 8">
    <name type="scientific">Kolteria novifilia</name>
    <dbReference type="NCBI Taxonomy" id="2527975"/>
    <lineage>
        <taxon>Bacteria</taxon>
        <taxon>Pseudomonadati</taxon>
        <taxon>Planctomycetota</taxon>
        <taxon>Planctomycetia</taxon>
        <taxon>Kolteriales</taxon>
        <taxon>Kolteriaceae</taxon>
        <taxon>Kolteria</taxon>
    </lineage>
</organism>